<keyword evidence="1" id="KW-0255">Endonuclease</keyword>
<dbReference type="Proteomes" id="UP000231912">
    <property type="component" value="Unassembled WGS sequence"/>
</dbReference>
<gene>
    <name evidence="1" type="ORF">CH371_20045</name>
</gene>
<protein>
    <submittedName>
        <fullName evidence="1">mRNA-degrading endonuclease</fullName>
    </submittedName>
</protein>
<dbReference type="NCBIfam" id="NF007386">
    <property type="entry name" value="PRK09907.1"/>
    <property type="match status" value="1"/>
</dbReference>
<dbReference type="RefSeq" id="WP_040509916.1">
    <property type="nucleotide sequence ID" value="NZ_NPDT01000016.1"/>
</dbReference>
<reference evidence="1 2" key="1">
    <citation type="submission" date="2017-07" db="EMBL/GenBank/DDBJ databases">
        <title>Leptospira spp. isolated from tropical soils.</title>
        <authorList>
            <person name="Thibeaux R."/>
            <person name="Iraola G."/>
            <person name="Ferres I."/>
            <person name="Bierque E."/>
            <person name="Girault D."/>
            <person name="Soupe-Gilbert M.-E."/>
            <person name="Picardeau M."/>
            <person name="Goarant C."/>
        </authorList>
    </citation>
    <scope>NUCLEOTIDE SEQUENCE [LARGE SCALE GENOMIC DNA]</scope>
    <source>
        <strain evidence="1 2">FH2-C-A2</strain>
    </source>
</reference>
<keyword evidence="1" id="KW-0378">Hydrolase</keyword>
<evidence type="ECO:0000313" key="2">
    <source>
        <dbReference type="Proteomes" id="UP000231912"/>
    </source>
</evidence>
<proteinExistence type="predicted"/>
<name>A0A2M9Z6L9_9LEPT</name>
<dbReference type="InterPro" id="IPR003477">
    <property type="entry name" value="PemK-like"/>
</dbReference>
<dbReference type="AlphaFoldDB" id="A0A2M9Z6L9"/>
<evidence type="ECO:0000313" key="1">
    <source>
        <dbReference type="EMBL" id="PJZ64070.1"/>
    </source>
</evidence>
<dbReference type="EMBL" id="NPDT01000016">
    <property type="protein sequence ID" value="PJZ64070.1"/>
    <property type="molecule type" value="Genomic_DNA"/>
</dbReference>
<dbReference type="PANTHER" id="PTHR33988:SF3">
    <property type="entry name" value="ENDORIBONUCLEASE TOXIN CHPB-RELATED"/>
    <property type="match status" value="1"/>
</dbReference>
<accession>A0A2M9Z6L9</accession>
<sequence length="113" mass="12917">MVKKSKYTPDKGDIVWLNFTPQAGHEQRGRRPALVLSPKEYNAKTGLAIFCPITSKIKGYPFEVVVKSKKIDGVVLSDQIKNLDWTIREAEFIEPLNKLLFKEVLDNLKLLVF</sequence>
<dbReference type="PANTHER" id="PTHR33988">
    <property type="entry name" value="ENDORIBONUCLEASE MAZF-RELATED"/>
    <property type="match status" value="1"/>
</dbReference>
<keyword evidence="1" id="KW-0540">Nuclease</keyword>
<dbReference type="GO" id="GO:0016075">
    <property type="term" value="P:rRNA catabolic process"/>
    <property type="evidence" value="ECO:0007669"/>
    <property type="project" value="TreeGrafter"/>
</dbReference>
<dbReference type="Gene3D" id="2.30.30.110">
    <property type="match status" value="1"/>
</dbReference>
<dbReference type="GO" id="GO:0006402">
    <property type="term" value="P:mRNA catabolic process"/>
    <property type="evidence" value="ECO:0007669"/>
    <property type="project" value="TreeGrafter"/>
</dbReference>
<organism evidence="1 2">
    <name type="scientific">Leptospira wolffii</name>
    <dbReference type="NCBI Taxonomy" id="409998"/>
    <lineage>
        <taxon>Bacteria</taxon>
        <taxon>Pseudomonadati</taxon>
        <taxon>Spirochaetota</taxon>
        <taxon>Spirochaetia</taxon>
        <taxon>Leptospirales</taxon>
        <taxon>Leptospiraceae</taxon>
        <taxon>Leptospira</taxon>
    </lineage>
</organism>
<dbReference type="InterPro" id="IPR011067">
    <property type="entry name" value="Plasmid_toxin/cell-grow_inhib"/>
</dbReference>
<dbReference type="Pfam" id="PF02452">
    <property type="entry name" value="PemK_toxin"/>
    <property type="match status" value="1"/>
</dbReference>
<dbReference type="SUPFAM" id="SSF50118">
    <property type="entry name" value="Cell growth inhibitor/plasmid maintenance toxic component"/>
    <property type="match status" value="1"/>
</dbReference>
<comment type="caution">
    <text evidence="1">The sequence shown here is derived from an EMBL/GenBank/DDBJ whole genome shotgun (WGS) entry which is preliminary data.</text>
</comment>
<dbReference type="GO" id="GO:0003677">
    <property type="term" value="F:DNA binding"/>
    <property type="evidence" value="ECO:0007669"/>
    <property type="project" value="InterPro"/>
</dbReference>
<dbReference type="GO" id="GO:0004521">
    <property type="term" value="F:RNA endonuclease activity"/>
    <property type="evidence" value="ECO:0007669"/>
    <property type="project" value="TreeGrafter"/>
</dbReference>